<dbReference type="RefSeq" id="WP_269952054.1">
    <property type="nucleotide sequence ID" value="NZ_JAKMUR010000007.1"/>
</dbReference>
<name>A0ABT4R7A3_9CORY</name>
<comment type="caution">
    <text evidence="1">The sequence shown here is derived from an EMBL/GenBank/DDBJ whole genome shotgun (WGS) entry which is preliminary data.</text>
</comment>
<sequence length="54" mass="5971">MSLIDATRNYLDGNTSTVEAHLSGFTAAAPPAVKGRPIWEHLPRVRKLRRDGAR</sequence>
<evidence type="ECO:0000313" key="1">
    <source>
        <dbReference type="EMBL" id="MCZ9291427.1"/>
    </source>
</evidence>
<protein>
    <submittedName>
        <fullName evidence="1">Uncharacterized protein</fullName>
    </submittedName>
</protein>
<gene>
    <name evidence="1" type="ORF">L8U61_04665</name>
</gene>
<keyword evidence="2" id="KW-1185">Reference proteome</keyword>
<dbReference type="EMBL" id="JAKMUR010000007">
    <property type="protein sequence ID" value="MCZ9291427.1"/>
    <property type="molecule type" value="Genomic_DNA"/>
</dbReference>
<dbReference type="Proteomes" id="UP001146453">
    <property type="component" value="Unassembled WGS sequence"/>
</dbReference>
<proteinExistence type="predicted"/>
<evidence type="ECO:0000313" key="2">
    <source>
        <dbReference type="Proteomes" id="UP001146453"/>
    </source>
</evidence>
<organism evidence="1 2">
    <name type="scientific">Corynebacterium lehmanniae</name>
    <dbReference type="NCBI Taxonomy" id="2913497"/>
    <lineage>
        <taxon>Bacteria</taxon>
        <taxon>Bacillati</taxon>
        <taxon>Actinomycetota</taxon>
        <taxon>Actinomycetes</taxon>
        <taxon>Mycobacteriales</taxon>
        <taxon>Corynebacteriaceae</taxon>
        <taxon>Corynebacterium</taxon>
    </lineage>
</organism>
<accession>A0ABT4R7A3</accession>
<reference evidence="1" key="1">
    <citation type="submission" date="2022-02" db="EMBL/GenBank/DDBJ databases">
        <title>Corynebacterium sp. from urogenital microbiome.</title>
        <authorList>
            <person name="Cappelli E.A."/>
            <person name="Ribeiro T.G."/>
            <person name="Peixe L."/>
        </authorList>
    </citation>
    <scope>NUCLEOTIDE SEQUENCE</scope>
    <source>
        <strain evidence="1">C8Ua_144</strain>
    </source>
</reference>